<dbReference type="GO" id="GO:0030288">
    <property type="term" value="C:outer membrane-bounded periplasmic space"/>
    <property type="evidence" value="ECO:0007669"/>
    <property type="project" value="TreeGrafter"/>
</dbReference>
<dbReference type="Pfam" id="PF25954">
    <property type="entry name" value="Beta-barrel_RND_2"/>
    <property type="match status" value="1"/>
</dbReference>
<dbReference type="GO" id="GO:0060003">
    <property type="term" value="P:copper ion export"/>
    <property type="evidence" value="ECO:0007669"/>
    <property type="project" value="TreeGrafter"/>
</dbReference>
<dbReference type="InterPro" id="IPR006143">
    <property type="entry name" value="RND_pump_MFP"/>
</dbReference>
<keyword evidence="4" id="KW-0105">Cadmium resistance</keyword>
<dbReference type="InterPro" id="IPR058648">
    <property type="entry name" value="HH_CzcB-like"/>
</dbReference>
<dbReference type="Gene3D" id="1.10.287.470">
    <property type="entry name" value="Helix hairpin bin"/>
    <property type="match status" value="1"/>
</dbReference>
<sequence length="418" mass="45666">MNVKTLWRYLACALFGAVIAVLVMKLTDTTDHPPVTADESPHEEHKEHKDKKADESHEEHEGHEEHEATTSLIKMSPEQLKANGIRVEVATITPLAGSLKLPGQLGLNADQEARVISPVSGAVREIRVQTGAQVEKGSVLAMIESQELAEANAAYLNAKERTALAQLTFNREQELWQKKISAEQDYLQAKRNLAENQIEERSSRQKLLALGLSDGDLQSLKSGSHLARYALRAPLAGTVLSKELTLGEALGRDKVVFRLANLKTLWVDLTVPTEALTAIKAGQEVQVYNSDRTLTGTGKVVFIQPELSTASRSGSVRVVIDNRAGLWRAGMFVTATLETEKRTNVLNVPASAVQTVEGKSVVFVITPQGLQLRPVIIGDSNARRLTIVSGLQQGEQYVADGSFILKSELQKGEAEHEH</sequence>
<keyword evidence="3" id="KW-0862">Zinc</keyword>
<dbReference type="InterPro" id="IPR058649">
    <property type="entry name" value="CzcB_C"/>
</dbReference>
<feature type="domain" description="CusB-like beta-barrel" evidence="9">
    <location>
        <begin position="264"/>
        <end position="340"/>
    </location>
</feature>
<reference evidence="12 13" key="1">
    <citation type="submission" date="2018-04" db="EMBL/GenBank/DDBJ databases">
        <title>Genomic Encyclopedia of Archaeal and Bacterial Type Strains, Phase II (KMG-II): from individual species to whole genera.</title>
        <authorList>
            <person name="Goeker M."/>
        </authorList>
    </citation>
    <scope>NUCLEOTIDE SEQUENCE [LARGE SCALE GENOMIC DNA]</scope>
    <source>
        <strain evidence="12 13">DSM 5822</strain>
    </source>
</reference>
<evidence type="ECO:0000256" key="2">
    <source>
        <dbReference type="ARBA" id="ARBA00022448"/>
    </source>
</evidence>
<keyword evidence="7" id="KW-0812">Transmembrane</keyword>
<feature type="compositionally biased region" description="Basic and acidic residues" evidence="6">
    <location>
        <begin position="39"/>
        <end position="68"/>
    </location>
</feature>
<dbReference type="Proteomes" id="UP000244223">
    <property type="component" value="Unassembled WGS sequence"/>
</dbReference>
<evidence type="ECO:0000256" key="6">
    <source>
        <dbReference type="SAM" id="MobiDB-lite"/>
    </source>
</evidence>
<dbReference type="OrthoDB" id="9813047at2"/>
<evidence type="ECO:0000313" key="12">
    <source>
        <dbReference type="EMBL" id="PTQ87160.1"/>
    </source>
</evidence>
<dbReference type="Pfam" id="PF25973">
    <property type="entry name" value="BSH_CzcB"/>
    <property type="match status" value="1"/>
</dbReference>
<comment type="similarity">
    <text evidence="1">Belongs to the membrane fusion protein (MFP) (TC 8.A.1) family.</text>
</comment>
<evidence type="ECO:0000259" key="8">
    <source>
        <dbReference type="Pfam" id="PF25893"/>
    </source>
</evidence>
<dbReference type="Pfam" id="PF25975">
    <property type="entry name" value="CzcB_C"/>
    <property type="match status" value="1"/>
</dbReference>
<dbReference type="FunFam" id="2.40.420.20:FF:000006">
    <property type="entry name" value="RND family efflux transporter MFP subunit"/>
    <property type="match status" value="1"/>
</dbReference>
<dbReference type="NCBIfam" id="TIGR01730">
    <property type="entry name" value="RND_mfp"/>
    <property type="match status" value="1"/>
</dbReference>
<feature type="transmembrane region" description="Helical" evidence="7">
    <location>
        <begin position="6"/>
        <end position="24"/>
    </location>
</feature>
<dbReference type="GO" id="GO:0015679">
    <property type="term" value="P:plasma membrane copper ion transport"/>
    <property type="evidence" value="ECO:0007669"/>
    <property type="project" value="TreeGrafter"/>
</dbReference>
<dbReference type="GO" id="GO:0016020">
    <property type="term" value="C:membrane"/>
    <property type="evidence" value="ECO:0007669"/>
    <property type="project" value="InterPro"/>
</dbReference>
<feature type="region of interest" description="Disordered" evidence="6">
    <location>
        <begin position="32"/>
        <end position="73"/>
    </location>
</feature>
<evidence type="ECO:0000256" key="1">
    <source>
        <dbReference type="ARBA" id="ARBA00009477"/>
    </source>
</evidence>
<dbReference type="InterPro" id="IPR058647">
    <property type="entry name" value="BSH_CzcB-like"/>
</dbReference>
<evidence type="ECO:0000313" key="13">
    <source>
        <dbReference type="Proteomes" id="UP000244223"/>
    </source>
</evidence>
<dbReference type="Pfam" id="PF25893">
    <property type="entry name" value="HH_CzcB"/>
    <property type="match status" value="1"/>
</dbReference>
<accession>A0A2T5ITG6</accession>
<evidence type="ECO:0000259" key="9">
    <source>
        <dbReference type="Pfam" id="PF25954"/>
    </source>
</evidence>
<protein>
    <submittedName>
        <fullName evidence="12">Cobalt-zinc-cadmium efflux system membrane fusion protein</fullName>
    </submittedName>
</protein>
<dbReference type="FunFam" id="2.40.30.170:FF:000010">
    <property type="entry name" value="Efflux RND transporter periplasmic adaptor subunit"/>
    <property type="match status" value="1"/>
</dbReference>
<dbReference type="GO" id="GO:0046686">
    <property type="term" value="P:response to cadmium ion"/>
    <property type="evidence" value="ECO:0007669"/>
    <property type="project" value="UniProtKB-KW"/>
</dbReference>
<keyword evidence="2" id="KW-0813">Transport</keyword>
<dbReference type="PANTHER" id="PTHR30097">
    <property type="entry name" value="CATION EFFLUX SYSTEM PROTEIN CUSB"/>
    <property type="match status" value="1"/>
</dbReference>
<evidence type="ECO:0000259" key="10">
    <source>
        <dbReference type="Pfam" id="PF25973"/>
    </source>
</evidence>
<feature type="domain" description="CzcB-like barrel-sandwich hybrid" evidence="10">
    <location>
        <begin position="112"/>
        <end position="261"/>
    </location>
</feature>
<evidence type="ECO:0000259" key="11">
    <source>
        <dbReference type="Pfam" id="PF25975"/>
    </source>
</evidence>
<evidence type="ECO:0000256" key="5">
    <source>
        <dbReference type="ARBA" id="ARBA00058766"/>
    </source>
</evidence>
<dbReference type="SUPFAM" id="SSF111369">
    <property type="entry name" value="HlyD-like secretion proteins"/>
    <property type="match status" value="1"/>
</dbReference>
<comment type="caution">
    <text evidence="12">The sequence shown here is derived from an EMBL/GenBank/DDBJ whole genome shotgun (WGS) entry which is preliminary data.</text>
</comment>
<dbReference type="AlphaFoldDB" id="A0A2T5ITG6"/>
<keyword evidence="7" id="KW-1133">Transmembrane helix</keyword>
<dbReference type="Gene3D" id="2.40.420.20">
    <property type="match status" value="1"/>
</dbReference>
<feature type="domain" description="CzcB-like C-terminal circularly permuted SH3-like" evidence="11">
    <location>
        <begin position="347"/>
        <end position="406"/>
    </location>
</feature>
<comment type="function">
    <text evidence="5">CzcA and CzcB together would act in zinc efflux nearly as effectively as the complete czc efflux system (CzcABC). The CzcB protein is thought to funnel zinc cations to the CzcA transport protein.</text>
</comment>
<dbReference type="PANTHER" id="PTHR30097:SF4">
    <property type="entry name" value="SLR6042 PROTEIN"/>
    <property type="match status" value="1"/>
</dbReference>
<keyword evidence="13" id="KW-1185">Reference proteome</keyword>
<dbReference type="EMBL" id="QAON01000022">
    <property type="protein sequence ID" value="PTQ87160.1"/>
    <property type="molecule type" value="Genomic_DNA"/>
</dbReference>
<dbReference type="InterPro" id="IPR051909">
    <property type="entry name" value="MFP_Cation_Efflux"/>
</dbReference>
<dbReference type="RefSeq" id="WP_107866898.1">
    <property type="nucleotide sequence ID" value="NZ_QAON01000022.1"/>
</dbReference>
<evidence type="ECO:0000256" key="3">
    <source>
        <dbReference type="ARBA" id="ARBA00022833"/>
    </source>
</evidence>
<organism evidence="12 13">
    <name type="scientific">Agitococcus lubricus</name>
    <dbReference type="NCBI Taxonomy" id="1077255"/>
    <lineage>
        <taxon>Bacteria</taxon>
        <taxon>Pseudomonadati</taxon>
        <taxon>Pseudomonadota</taxon>
        <taxon>Gammaproteobacteria</taxon>
        <taxon>Moraxellales</taxon>
        <taxon>Moraxellaceae</taxon>
        <taxon>Agitococcus</taxon>
    </lineage>
</organism>
<dbReference type="Gene3D" id="2.40.50.100">
    <property type="match status" value="1"/>
</dbReference>
<dbReference type="GO" id="GO:0022857">
    <property type="term" value="F:transmembrane transporter activity"/>
    <property type="evidence" value="ECO:0007669"/>
    <property type="project" value="InterPro"/>
</dbReference>
<evidence type="ECO:0000256" key="7">
    <source>
        <dbReference type="SAM" id="Phobius"/>
    </source>
</evidence>
<evidence type="ECO:0000256" key="4">
    <source>
        <dbReference type="ARBA" id="ARBA00043263"/>
    </source>
</evidence>
<dbReference type="Gene3D" id="2.40.30.170">
    <property type="match status" value="1"/>
</dbReference>
<proteinExistence type="inferred from homology"/>
<dbReference type="InterPro" id="IPR058792">
    <property type="entry name" value="Beta-barrel_RND_2"/>
</dbReference>
<keyword evidence="7" id="KW-0472">Membrane</keyword>
<gene>
    <name evidence="12" type="ORF">C8N29_12226</name>
</gene>
<dbReference type="GO" id="GO:0046914">
    <property type="term" value="F:transition metal ion binding"/>
    <property type="evidence" value="ECO:0007669"/>
    <property type="project" value="TreeGrafter"/>
</dbReference>
<name>A0A2T5ITG6_9GAMM</name>
<feature type="domain" description="CzcB-like alpha-helical hairpin" evidence="8">
    <location>
        <begin position="150"/>
        <end position="209"/>
    </location>
</feature>